<feature type="domain" description="Rho-GAP" evidence="1">
    <location>
        <begin position="51"/>
        <end position="278"/>
    </location>
</feature>
<sequence length="298" mass="33276">MELNDFRVVTSSSVYRKGSAASGALVSSSSTGGQHSNRYRYTLGEVLSTNITLDVNVGDGWTRIRLKEVPKFIVHAFNMITKFGMEVDGIFRKEGNSARLNRAEVQTIYKGQCDIPNDYTVIDVCTLVKRFLRDLKPPLLDSDEFRQRLFKKACQSRISNCFVLTRKEMADMCYYSEEGSKEQQTPLLSDIHFSTLGYVMRQLSRISAHSDQHKMSVDNLSVVLVGSVFGDGIHNPKKGGAGQIRRGSQDDILAQKKQDMNVHVAAVKLLITNVSCGHENLSDGHAPFLGRDHVVSQR</sequence>
<dbReference type="SMART" id="SM00324">
    <property type="entry name" value="RhoGAP"/>
    <property type="match status" value="1"/>
</dbReference>
<dbReference type="PANTHER" id="PTHR15670:SF4">
    <property type="entry name" value="RHO GTPASE-ACTIVATING PROTEIN 11A"/>
    <property type="match status" value="1"/>
</dbReference>
<proteinExistence type="predicted"/>
<evidence type="ECO:0000313" key="2">
    <source>
        <dbReference type="EnsemblMetazoa" id="CJA30774.1"/>
    </source>
</evidence>
<accession>A0A8R1EAE8</accession>
<evidence type="ECO:0000313" key="3">
    <source>
        <dbReference type="Proteomes" id="UP000005237"/>
    </source>
</evidence>
<dbReference type="PANTHER" id="PTHR15670">
    <property type="entry name" value="RHO GTPASE ACTIVATING PROTEIN 11A"/>
    <property type="match status" value="1"/>
</dbReference>
<dbReference type="Pfam" id="PF00620">
    <property type="entry name" value="RhoGAP"/>
    <property type="match status" value="1"/>
</dbReference>
<dbReference type="PROSITE" id="PS50238">
    <property type="entry name" value="RHOGAP"/>
    <property type="match status" value="1"/>
</dbReference>
<dbReference type="AlphaFoldDB" id="A0A8R1EAE8"/>
<dbReference type="InterPro" id="IPR008936">
    <property type="entry name" value="Rho_GTPase_activation_prot"/>
</dbReference>
<dbReference type="GO" id="GO:0005096">
    <property type="term" value="F:GTPase activator activity"/>
    <property type="evidence" value="ECO:0007669"/>
    <property type="project" value="TreeGrafter"/>
</dbReference>
<dbReference type="Proteomes" id="UP000005237">
    <property type="component" value="Unassembled WGS sequence"/>
</dbReference>
<name>A0A8R1EAE8_CAEJA</name>
<reference evidence="2" key="2">
    <citation type="submission" date="2022-06" db="UniProtKB">
        <authorList>
            <consortium name="EnsemblMetazoa"/>
        </authorList>
    </citation>
    <scope>IDENTIFICATION</scope>
    <source>
        <strain evidence="2">DF5081</strain>
    </source>
</reference>
<dbReference type="GO" id="GO:0007165">
    <property type="term" value="P:signal transduction"/>
    <property type="evidence" value="ECO:0007669"/>
    <property type="project" value="InterPro"/>
</dbReference>
<dbReference type="SUPFAM" id="SSF48350">
    <property type="entry name" value="GTPase activation domain, GAP"/>
    <property type="match status" value="1"/>
</dbReference>
<dbReference type="InterPro" id="IPR000198">
    <property type="entry name" value="RhoGAP_dom"/>
</dbReference>
<protein>
    <submittedName>
        <fullName evidence="2">Rho-GAP domain-containing protein</fullName>
    </submittedName>
</protein>
<reference evidence="3" key="1">
    <citation type="submission" date="2010-08" db="EMBL/GenBank/DDBJ databases">
        <authorList>
            <consortium name="Caenorhabditis japonica Sequencing Consortium"/>
            <person name="Wilson R.K."/>
        </authorList>
    </citation>
    <scope>NUCLEOTIDE SEQUENCE [LARGE SCALE GENOMIC DNA]</scope>
    <source>
        <strain evidence="3">DF5081</strain>
    </source>
</reference>
<dbReference type="EnsemblMetazoa" id="CJA30774.1">
    <property type="protein sequence ID" value="CJA30774.1"/>
    <property type="gene ID" value="WBGene00206621"/>
</dbReference>
<dbReference type="InterPro" id="IPR042869">
    <property type="entry name" value="ARHGAP11A/B"/>
</dbReference>
<dbReference type="Gene3D" id="1.10.555.10">
    <property type="entry name" value="Rho GTPase activation protein"/>
    <property type="match status" value="1"/>
</dbReference>
<dbReference type="CDD" id="cd00159">
    <property type="entry name" value="RhoGAP"/>
    <property type="match status" value="1"/>
</dbReference>
<evidence type="ECO:0000259" key="1">
    <source>
        <dbReference type="PROSITE" id="PS50238"/>
    </source>
</evidence>
<organism evidence="2 3">
    <name type="scientific">Caenorhabditis japonica</name>
    <dbReference type="NCBI Taxonomy" id="281687"/>
    <lineage>
        <taxon>Eukaryota</taxon>
        <taxon>Metazoa</taxon>
        <taxon>Ecdysozoa</taxon>
        <taxon>Nematoda</taxon>
        <taxon>Chromadorea</taxon>
        <taxon>Rhabditida</taxon>
        <taxon>Rhabditina</taxon>
        <taxon>Rhabditomorpha</taxon>
        <taxon>Rhabditoidea</taxon>
        <taxon>Rhabditidae</taxon>
        <taxon>Peloderinae</taxon>
        <taxon>Caenorhabditis</taxon>
    </lineage>
</organism>
<keyword evidence="3" id="KW-1185">Reference proteome</keyword>